<dbReference type="InterPro" id="IPR028098">
    <property type="entry name" value="Glyco_trans_4-like_N"/>
</dbReference>
<proteinExistence type="predicted"/>
<keyword evidence="3" id="KW-1185">Reference proteome</keyword>
<evidence type="ECO:0000313" key="3">
    <source>
        <dbReference type="Proteomes" id="UP000426424"/>
    </source>
</evidence>
<sequence>MSERRPRLLLITRNFPPLWGGMERLNWHLADELAKTHAVRVIGPAGAAQHAPAQVPVCEAPLTPLYRFLLHTTILAQREARRWRPDWVLAGSGLTAPMALIAARACDARSAAYVHGLDLIVPHPVYRALWLPALRRMDRVIANSTATAELARKAGVRDERLSIVHPGVDIPVPDPSARARFRQRWNLPPDAPVLLSVGRLTARKGLREFVQEVLPTVVKARPDVVLAIVGNAPKQALYAQAQTPESILEAAHARGMAPNVRWIGTLFGQDLTDAYFGADLHVFPVRKIPGDPEGFGMVAVEAAAHGLPTVAYATGGVVDAVREGQSGRLIPPGDAAGFAQAVLATLAAPFAPEGCRTFAQRFAWVEFGHRIMDALLADSESNVVFRCLGRSHECDSNPRHPKFHDPAQ</sequence>
<dbReference type="AlphaFoldDB" id="A0A6I6ELM8"/>
<dbReference type="Gene3D" id="3.40.50.2000">
    <property type="entry name" value="Glycogen Phosphorylase B"/>
    <property type="match status" value="2"/>
</dbReference>
<accession>A0A6I6ELM8</accession>
<dbReference type="SUPFAM" id="SSF53756">
    <property type="entry name" value="UDP-Glycosyltransferase/glycogen phosphorylase"/>
    <property type="match status" value="1"/>
</dbReference>
<dbReference type="Proteomes" id="UP000426424">
    <property type="component" value="Chromosome"/>
</dbReference>
<reference evidence="2 3" key="1">
    <citation type="submission" date="2019-12" db="EMBL/GenBank/DDBJ databases">
        <title>The complete genome of the thermophilic, anoxygenic phototrophic gammaproteobacterium Thermochromatium tepidum.</title>
        <authorList>
            <person name="Sattley W.M."/>
            <person name="Swingley W.D."/>
            <person name="Burchell B.M."/>
            <person name="Gurbani S.A."/>
            <person name="Kujawa C.M."/>
            <person name="Nuccio D.A."/>
            <person name="Schladweiler J."/>
            <person name="Shaffer K.N."/>
            <person name="Stokes L.M."/>
            <person name="Touchman J.W."/>
            <person name="Blankenship R.E."/>
            <person name="Madigan M.T."/>
        </authorList>
    </citation>
    <scope>NUCLEOTIDE SEQUENCE [LARGE SCALE GENOMIC DNA]</scope>
    <source>
        <strain evidence="2 3">ATCC 43061</strain>
    </source>
</reference>
<gene>
    <name evidence="2" type="ORF">E6P07_01345</name>
</gene>
<dbReference type="PANTHER" id="PTHR45947">
    <property type="entry name" value="SULFOQUINOVOSYL TRANSFERASE SQD2"/>
    <property type="match status" value="1"/>
</dbReference>
<dbReference type="InterPro" id="IPR050194">
    <property type="entry name" value="Glycosyltransferase_grp1"/>
</dbReference>
<dbReference type="OrthoDB" id="4611853at2"/>
<dbReference type="EMBL" id="CP039268">
    <property type="protein sequence ID" value="QGU33927.1"/>
    <property type="molecule type" value="Genomic_DNA"/>
</dbReference>
<organism evidence="2 3">
    <name type="scientific">Thermochromatium tepidum ATCC 43061</name>
    <dbReference type="NCBI Taxonomy" id="316276"/>
    <lineage>
        <taxon>Bacteria</taxon>
        <taxon>Pseudomonadati</taxon>
        <taxon>Pseudomonadota</taxon>
        <taxon>Gammaproteobacteria</taxon>
        <taxon>Chromatiales</taxon>
        <taxon>Chromatiaceae</taxon>
        <taxon>Thermochromatium</taxon>
    </lineage>
</organism>
<dbReference type="Pfam" id="PF13692">
    <property type="entry name" value="Glyco_trans_1_4"/>
    <property type="match status" value="1"/>
</dbReference>
<evidence type="ECO:0000313" key="2">
    <source>
        <dbReference type="EMBL" id="QGU33927.1"/>
    </source>
</evidence>
<evidence type="ECO:0000259" key="1">
    <source>
        <dbReference type="Pfam" id="PF13439"/>
    </source>
</evidence>
<dbReference type="GO" id="GO:0016758">
    <property type="term" value="F:hexosyltransferase activity"/>
    <property type="evidence" value="ECO:0007669"/>
    <property type="project" value="TreeGrafter"/>
</dbReference>
<protein>
    <submittedName>
        <fullName evidence="2">Glycosyltransferase</fullName>
    </submittedName>
</protein>
<dbReference type="KEGG" id="ttp:E6P07_01345"/>
<feature type="domain" description="Glycosyltransferase subfamily 4-like N-terminal" evidence="1">
    <location>
        <begin position="19"/>
        <end position="170"/>
    </location>
</feature>
<dbReference type="PANTHER" id="PTHR45947:SF3">
    <property type="entry name" value="SULFOQUINOVOSYL TRANSFERASE SQD2"/>
    <property type="match status" value="1"/>
</dbReference>
<dbReference type="Pfam" id="PF13439">
    <property type="entry name" value="Glyco_transf_4"/>
    <property type="match status" value="1"/>
</dbReference>
<keyword evidence="2" id="KW-0808">Transferase</keyword>
<name>A0A6I6ELM8_THETI</name>
<dbReference type="CDD" id="cd03801">
    <property type="entry name" value="GT4_PimA-like"/>
    <property type="match status" value="1"/>
</dbReference>